<dbReference type="Proteomes" id="UP000515917">
    <property type="component" value="Chromosome"/>
</dbReference>
<dbReference type="EMBL" id="CP025781">
    <property type="protein sequence ID" value="QBC45220.1"/>
    <property type="molecule type" value="Genomic_DNA"/>
</dbReference>
<keyword evidence="2" id="KW-1185">Reference proteome</keyword>
<evidence type="ECO:0000313" key="1">
    <source>
        <dbReference type="EMBL" id="QBC45220.1"/>
    </source>
</evidence>
<name>A0A7G3GCA6_9NEIS</name>
<organism evidence="1 2">
    <name type="scientific">Iodobacter fluviatilis</name>
    <dbReference type="NCBI Taxonomy" id="537"/>
    <lineage>
        <taxon>Bacteria</taxon>
        <taxon>Pseudomonadati</taxon>
        <taxon>Pseudomonadota</taxon>
        <taxon>Betaproteobacteria</taxon>
        <taxon>Neisseriales</taxon>
        <taxon>Chitinibacteraceae</taxon>
        <taxon>Iodobacter</taxon>
    </lineage>
</organism>
<proteinExistence type="predicted"/>
<gene>
    <name evidence="1" type="ORF">C1H71_17895</name>
</gene>
<reference evidence="1 2" key="1">
    <citation type="submission" date="2018-01" db="EMBL/GenBank/DDBJ databases">
        <title>Genome sequence of Iodobacter sp. strain PCH194 isolated from Indian Trans-Himalaya.</title>
        <authorList>
            <person name="Kumar V."/>
            <person name="Thakur V."/>
            <person name="Kumar S."/>
            <person name="Singh D."/>
        </authorList>
    </citation>
    <scope>NUCLEOTIDE SEQUENCE [LARGE SCALE GENOMIC DNA]</scope>
    <source>
        <strain evidence="1 2">PCH194</strain>
    </source>
</reference>
<protein>
    <submittedName>
        <fullName evidence="1">Uncharacterized protein</fullName>
    </submittedName>
</protein>
<evidence type="ECO:0000313" key="2">
    <source>
        <dbReference type="Proteomes" id="UP000515917"/>
    </source>
</evidence>
<sequence length="155" mass="17567">MIEWGFGSLNSFQNNHPDAPLMYALGFALDHNHGTDHFLRGIFPPFSVGLLGGGDPGWVWYHNFNSVGDDVIVVEVDSTMAPPDGIWNEYNMEKIRYEVRIALDNFVYISPFHLNEVDLVIRKYDLLSVVAPTGCLKVSDWICEVPKKRIINLSK</sequence>
<dbReference type="KEGG" id="ifl:C1H71_17895"/>
<dbReference type="AlphaFoldDB" id="A0A7G3GCA6"/>
<accession>A0A7G3GCA6</accession>